<name>A0AAV3SZ99_9EURY</name>
<keyword evidence="1" id="KW-1133">Transmembrane helix</keyword>
<keyword evidence="1" id="KW-0472">Membrane</keyword>
<proteinExistence type="predicted"/>
<dbReference type="Pfam" id="PF12679">
    <property type="entry name" value="ABC2_membrane_2"/>
    <property type="match status" value="1"/>
</dbReference>
<gene>
    <name evidence="2" type="ORF">GCM10009019_11110</name>
</gene>
<organism evidence="2 3">
    <name type="scientific">Salarchaeum japonicum</name>
    <dbReference type="NCBI Taxonomy" id="555573"/>
    <lineage>
        <taxon>Archaea</taxon>
        <taxon>Methanobacteriati</taxon>
        <taxon>Methanobacteriota</taxon>
        <taxon>Stenosarchaea group</taxon>
        <taxon>Halobacteria</taxon>
        <taxon>Halobacteriales</taxon>
        <taxon>Halobacteriaceae</taxon>
    </lineage>
</organism>
<keyword evidence="3" id="KW-1185">Reference proteome</keyword>
<accession>A0AAV3SZ99</accession>
<feature type="transmembrane region" description="Helical" evidence="1">
    <location>
        <begin position="165"/>
        <end position="187"/>
    </location>
</feature>
<evidence type="ECO:0000313" key="3">
    <source>
        <dbReference type="Proteomes" id="UP001500194"/>
    </source>
</evidence>
<dbReference type="GO" id="GO:0140359">
    <property type="term" value="F:ABC-type transporter activity"/>
    <property type="evidence" value="ECO:0007669"/>
    <property type="project" value="InterPro"/>
</dbReference>
<dbReference type="EMBL" id="BAAADU010000002">
    <property type="protein sequence ID" value="GAA0650090.1"/>
    <property type="molecule type" value="Genomic_DNA"/>
</dbReference>
<evidence type="ECO:0000256" key="1">
    <source>
        <dbReference type="SAM" id="Phobius"/>
    </source>
</evidence>
<evidence type="ECO:0008006" key="4">
    <source>
        <dbReference type="Google" id="ProtNLM"/>
    </source>
</evidence>
<dbReference type="PANTHER" id="PTHR43471:SF1">
    <property type="entry name" value="ABC TRANSPORTER PERMEASE PROTEIN NOSY-RELATED"/>
    <property type="match status" value="1"/>
</dbReference>
<feature type="transmembrane region" description="Helical" evidence="1">
    <location>
        <begin position="131"/>
        <end position="153"/>
    </location>
</feature>
<reference evidence="2 3" key="1">
    <citation type="journal article" date="2019" name="Int. J. Syst. Evol. Microbiol.">
        <title>The Global Catalogue of Microorganisms (GCM) 10K type strain sequencing project: providing services to taxonomists for standard genome sequencing and annotation.</title>
        <authorList>
            <consortium name="The Broad Institute Genomics Platform"/>
            <consortium name="The Broad Institute Genome Sequencing Center for Infectious Disease"/>
            <person name="Wu L."/>
            <person name="Ma J."/>
        </authorList>
    </citation>
    <scope>NUCLEOTIDE SEQUENCE [LARGE SCALE GENOMIC DNA]</scope>
    <source>
        <strain evidence="2 3">JCM 16327</strain>
    </source>
</reference>
<dbReference type="Proteomes" id="UP001500194">
    <property type="component" value="Unassembled WGS sequence"/>
</dbReference>
<dbReference type="RefSeq" id="WP_227261186.1">
    <property type="nucleotide sequence ID" value="NZ_BAAADU010000002.1"/>
</dbReference>
<sequence length="282" mass="30125">MSLRTVARDDLKNAARSYVVLGVVGVFAALVALVFVSERNIYPDPYRTLFDVSFMTFLVFPLFVAPLSYLAVAGDRESGVVKYVLGLPNSRLSYVLGKFASRASVTLGAVVVALLVGFVVALATFENAPNLGRFATFAGVSALYGVSLTGLFVGVSAATRRRSRAMLGVFGAYFLLVPFWFGFLPIVNIGTVLDAVATTFGTTVTESTRSFVNALSPATAYLYATEPVYSGVTDQYPQLAGTFGGESSRIEAQLWFNVLTMAAWGALGLLAGYASFRRSELG</sequence>
<dbReference type="GeneID" id="68571761"/>
<feature type="transmembrane region" description="Helical" evidence="1">
    <location>
        <begin position="254"/>
        <end position="276"/>
    </location>
</feature>
<protein>
    <recommendedName>
        <fullName evidence="4">ABC transporter permease</fullName>
    </recommendedName>
</protein>
<feature type="transmembrane region" description="Helical" evidence="1">
    <location>
        <begin position="49"/>
        <end position="72"/>
    </location>
</feature>
<keyword evidence="1" id="KW-0812">Transmembrane</keyword>
<feature type="transmembrane region" description="Helical" evidence="1">
    <location>
        <begin position="105"/>
        <end position="125"/>
    </location>
</feature>
<comment type="caution">
    <text evidence="2">The sequence shown here is derived from an EMBL/GenBank/DDBJ whole genome shotgun (WGS) entry which is preliminary data.</text>
</comment>
<dbReference type="PANTHER" id="PTHR43471">
    <property type="entry name" value="ABC TRANSPORTER PERMEASE"/>
    <property type="match status" value="1"/>
</dbReference>
<feature type="transmembrane region" description="Helical" evidence="1">
    <location>
        <begin position="18"/>
        <end position="37"/>
    </location>
</feature>
<dbReference type="AlphaFoldDB" id="A0AAV3SZ99"/>
<dbReference type="GO" id="GO:0005886">
    <property type="term" value="C:plasma membrane"/>
    <property type="evidence" value="ECO:0007669"/>
    <property type="project" value="UniProtKB-SubCell"/>
</dbReference>
<evidence type="ECO:0000313" key="2">
    <source>
        <dbReference type="EMBL" id="GAA0650090.1"/>
    </source>
</evidence>